<reference evidence="4 5" key="1">
    <citation type="journal article" date="2016" name="Nat. Commun.">
        <title>Thousands of microbial genomes shed light on interconnected biogeochemical processes in an aquifer system.</title>
        <authorList>
            <person name="Anantharaman K."/>
            <person name="Brown C.T."/>
            <person name="Hug L.A."/>
            <person name="Sharon I."/>
            <person name="Castelle C.J."/>
            <person name="Probst A.J."/>
            <person name="Thomas B.C."/>
            <person name="Singh A."/>
            <person name="Wilkins M.J."/>
            <person name="Karaoz U."/>
            <person name="Brodie E.L."/>
            <person name="Williams K.H."/>
            <person name="Hubbard S.S."/>
            <person name="Banfield J.F."/>
        </authorList>
    </citation>
    <scope>NUCLEOTIDE SEQUENCE [LARGE SCALE GENOMIC DNA]</scope>
</reference>
<dbReference type="PANTHER" id="PTHR13504:SF38">
    <property type="entry name" value="FIDO DOMAIN-CONTAINING PROTEIN"/>
    <property type="match status" value="1"/>
</dbReference>
<dbReference type="PANTHER" id="PTHR13504">
    <property type="entry name" value="FIDO DOMAIN-CONTAINING PROTEIN DDB_G0283145"/>
    <property type="match status" value="1"/>
</dbReference>
<feature type="active site" evidence="1">
    <location>
        <position position="169"/>
    </location>
</feature>
<dbReference type="Proteomes" id="UP000177080">
    <property type="component" value="Unassembled WGS sequence"/>
</dbReference>
<sequence length="317" mass="36580">MKLSDYKWTISLQTKKFLDEIDILRKVFEKLPLPQAMIKIIRRKSILNSAVSSAQIENIPSTIQYPRKEGKNLELAYTWIYTSHNLSPLSVNIIKDLHKKALLGISRFAGQFRTEPWGVFNQAGEEIHHPPLHTLLPALMSEFVDYINALKAHPCIVAAAGQFIFEKIHPFADGNGRTGRLISAYMLHKTGYGLGGLVPLERYIIEHRDWYYRTLEPSHNCSEFLDYMLEAMTTQANSVLEEIKNPPPQTPESTLLPRRRELLGIIKDHPERSFDFLRRRFINVNPLSLHRDLQYLQKHRLIQKQGVTRGALYTVLS</sequence>
<evidence type="ECO:0000256" key="1">
    <source>
        <dbReference type="PIRSR" id="PIRSR640198-1"/>
    </source>
</evidence>
<dbReference type="SUPFAM" id="SSF140931">
    <property type="entry name" value="Fic-like"/>
    <property type="match status" value="1"/>
</dbReference>
<dbReference type="InterPro" id="IPR040198">
    <property type="entry name" value="Fido_containing"/>
</dbReference>
<gene>
    <name evidence="4" type="ORF">A2989_01590</name>
</gene>
<comment type="caution">
    <text evidence="4">The sequence shown here is derived from an EMBL/GenBank/DDBJ whole genome shotgun (WGS) entry which is preliminary data.</text>
</comment>
<evidence type="ECO:0000259" key="3">
    <source>
        <dbReference type="PROSITE" id="PS51459"/>
    </source>
</evidence>
<evidence type="ECO:0000313" key="4">
    <source>
        <dbReference type="EMBL" id="OGD04073.1"/>
    </source>
</evidence>
<accession>A0A1F4ZCN8</accession>
<keyword evidence="2" id="KW-0067">ATP-binding</keyword>
<dbReference type="EMBL" id="MEXN01000003">
    <property type="protein sequence ID" value="OGD04073.1"/>
    <property type="molecule type" value="Genomic_DNA"/>
</dbReference>
<feature type="domain" description="Fido" evidence="3">
    <location>
        <begin position="89"/>
        <end position="230"/>
    </location>
</feature>
<dbReference type="InterPro" id="IPR036597">
    <property type="entry name" value="Fido-like_dom_sf"/>
</dbReference>
<evidence type="ECO:0000313" key="5">
    <source>
        <dbReference type="Proteomes" id="UP000177080"/>
    </source>
</evidence>
<dbReference type="AlphaFoldDB" id="A0A1F4ZCN8"/>
<evidence type="ECO:0000256" key="2">
    <source>
        <dbReference type="PIRSR" id="PIRSR640198-2"/>
    </source>
</evidence>
<protein>
    <recommendedName>
        <fullName evidence="3">Fido domain-containing protein</fullName>
    </recommendedName>
</protein>
<dbReference type="InterPro" id="IPR003812">
    <property type="entry name" value="Fido"/>
</dbReference>
<name>A0A1F4ZCN8_9BACT</name>
<proteinExistence type="predicted"/>
<keyword evidence="2" id="KW-0547">Nucleotide-binding</keyword>
<feature type="binding site" evidence="2">
    <location>
        <begin position="211"/>
        <end position="212"/>
    </location>
    <ligand>
        <name>ATP</name>
        <dbReference type="ChEBI" id="CHEBI:30616"/>
    </ligand>
</feature>
<dbReference type="Gene3D" id="1.10.3290.10">
    <property type="entry name" value="Fido-like domain"/>
    <property type="match status" value="1"/>
</dbReference>
<dbReference type="Pfam" id="PF02661">
    <property type="entry name" value="Fic"/>
    <property type="match status" value="1"/>
</dbReference>
<dbReference type="GO" id="GO:0005524">
    <property type="term" value="F:ATP binding"/>
    <property type="evidence" value="ECO:0007669"/>
    <property type="project" value="UniProtKB-KW"/>
</dbReference>
<feature type="binding site" evidence="2">
    <location>
        <begin position="173"/>
        <end position="180"/>
    </location>
    <ligand>
        <name>ATP</name>
        <dbReference type="ChEBI" id="CHEBI:30616"/>
    </ligand>
</feature>
<dbReference type="PROSITE" id="PS51459">
    <property type="entry name" value="FIDO"/>
    <property type="match status" value="1"/>
</dbReference>
<dbReference type="STRING" id="1797259.A2989_01590"/>
<organism evidence="4 5">
    <name type="scientific">Candidatus Amesbacteria bacterium RIFCSPLOWO2_01_FULL_48_25</name>
    <dbReference type="NCBI Taxonomy" id="1797259"/>
    <lineage>
        <taxon>Bacteria</taxon>
        <taxon>Candidatus Amesiibacteriota</taxon>
    </lineage>
</organism>